<evidence type="ECO:0000256" key="1">
    <source>
        <dbReference type="SAM" id="MobiDB-lite"/>
    </source>
</evidence>
<evidence type="ECO:0000313" key="2">
    <source>
        <dbReference type="EMBL" id="KAF2737149.1"/>
    </source>
</evidence>
<dbReference type="AlphaFoldDB" id="A0A9P4R5M8"/>
<evidence type="ECO:0000313" key="3">
    <source>
        <dbReference type="Proteomes" id="UP000799444"/>
    </source>
</evidence>
<protein>
    <submittedName>
        <fullName evidence="2">Uncharacterized protein</fullName>
    </submittedName>
</protein>
<dbReference type="EMBL" id="ML996118">
    <property type="protein sequence ID" value="KAF2737149.1"/>
    <property type="molecule type" value="Genomic_DNA"/>
</dbReference>
<accession>A0A9P4R5M8</accession>
<name>A0A9P4R5M8_9PLEO</name>
<proteinExistence type="predicted"/>
<dbReference type="Proteomes" id="UP000799444">
    <property type="component" value="Unassembled WGS sequence"/>
</dbReference>
<keyword evidence="3" id="KW-1185">Reference proteome</keyword>
<comment type="caution">
    <text evidence="2">The sequence shown here is derived from an EMBL/GenBank/DDBJ whole genome shotgun (WGS) entry which is preliminary data.</text>
</comment>
<sequence>MEVKAGDRTALQSSTASWSKTIFSSACLPHKVRQLPTPVQGTTHHTHATPPVIFPKQKIRPLPRTCRPQPSQAPSPHHALRFLNSPSPTSHAVPLKRRIYARPAALPICTAQRRARSALVSSSSPGSFAKQHVRRRPNAAMGGALGTCRDSRSAPHAVGAGCCSARAVRRAIREGWLLGRLRYEGREREK</sequence>
<gene>
    <name evidence="2" type="ORF">EJ04DRAFT_129784</name>
</gene>
<organism evidence="2 3">
    <name type="scientific">Polyplosphaeria fusca</name>
    <dbReference type="NCBI Taxonomy" id="682080"/>
    <lineage>
        <taxon>Eukaryota</taxon>
        <taxon>Fungi</taxon>
        <taxon>Dikarya</taxon>
        <taxon>Ascomycota</taxon>
        <taxon>Pezizomycotina</taxon>
        <taxon>Dothideomycetes</taxon>
        <taxon>Pleosporomycetidae</taxon>
        <taxon>Pleosporales</taxon>
        <taxon>Tetraplosphaeriaceae</taxon>
        <taxon>Polyplosphaeria</taxon>
    </lineage>
</organism>
<feature type="region of interest" description="Disordered" evidence="1">
    <location>
        <begin position="65"/>
        <end position="89"/>
    </location>
</feature>
<reference evidence="2" key="1">
    <citation type="journal article" date="2020" name="Stud. Mycol.">
        <title>101 Dothideomycetes genomes: a test case for predicting lifestyles and emergence of pathogens.</title>
        <authorList>
            <person name="Haridas S."/>
            <person name="Albert R."/>
            <person name="Binder M."/>
            <person name="Bloem J."/>
            <person name="Labutti K."/>
            <person name="Salamov A."/>
            <person name="Andreopoulos B."/>
            <person name="Baker S."/>
            <person name="Barry K."/>
            <person name="Bills G."/>
            <person name="Bluhm B."/>
            <person name="Cannon C."/>
            <person name="Castanera R."/>
            <person name="Culley D."/>
            <person name="Daum C."/>
            <person name="Ezra D."/>
            <person name="Gonzalez J."/>
            <person name="Henrissat B."/>
            <person name="Kuo A."/>
            <person name="Liang C."/>
            <person name="Lipzen A."/>
            <person name="Lutzoni F."/>
            <person name="Magnuson J."/>
            <person name="Mondo S."/>
            <person name="Nolan M."/>
            <person name="Ohm R."/>
            <person name="Pangilinan J."/>
            <person name="Park H.-J."/>
            <person name="Ramirez L."/>
            <person name="Alfaro M."/>
            <person name="Sun H."/>
            <person name="Tritt A."/>
            <person name="Yoshinaga Y."/>
            <person name="Zwiers L.-H."/>
            <person name="Turgeon B."/>
            <person name="Goodwin S."/>
            <person name="Spatafora J."/>
            <person name="Crous P."/>
            <person name="Grigoriev I."/>
        </authorList>
    </citation>
    <scope>NUCLEOTIDE SEQUENCE</scope>
    <source>
        <strain evidence="2">CBS 125425</strain>
    </source>
</reference>